<evidence type="ECO:0000313" key="3">
    <source>
        <dbReference type="Proteomes" id="UP000077051"/>
    </source>
</evidence>
<name>A0A162REV9_MUCCL</name>
<dbReference type="OrthoDB" id="2281283at2759"/>
<comment type="caution">
    <text evidence="2">The sequence shown here is derived from an EMBL/GenBank/DDBJ whole genome shotgun (WGS) entry which is preliminary data.</text>
</comment>
<proteinExistence type="predicted"/>
<sequence length="714" mass="80317">MSSKQDPLNSTSPLSSREGTPQDGNQATVIHQDAEATRTPDEDIVMAKAPAVHVSNKRDPVLVLKKVIARRDSYFNLYTDMVNTEASDDKAVKHQEEIRAKIEGLNKDILVLKNSVRLSNDKVTASVEATVGTGNGGIRLSKQDLPKFQLKSSSTKYFPKDESFESVNHFLRSFEKVISSSGENIELIWKRYVPLTLPYELDNWLNNEVMTCDAWSEVGAAFNKKFGNNAMLKLQSRREVFNAKMRPGESTEEYTTCFSKAVSEANYSMDNTTIGDAFLTGFPEEWQTQINTVLLCNHTDRDYWTIDEIHTAAINIYNSKVAPISFVNNKARAAISTTEAAGQQLKRFKPINKDAPTYYCPNHGGTAAKHNEKDCYDNKKTGLSSAGGIASNSPKSTKFLGNKNVPRKATGNTFCKWCGKLWFFGHACQEYSEKKHGSNVGVLTIQSENNEKKNGKSKAVDNEKLFRASMEDNSYCESKPKKQTNEFKLITPLLLNKTRVIGKVDPGADISFINKSILNKDFKDVKNMKTMGYLNFLSVNEDGSNNRTKRIGQTEPMEVTYLNGITFQQQFEIIEFNDQMKTEFDILLGNDILPKLGIYLSGVAHACPDDSRKELSQFENVNYDLKNEYNLENADYGTPEVRKKLLESIQDALNENTQIKPDAKINAAISKNYHQNYAVPKINEIFDKVSANARIISKIDLHQAYMPYHRRALG</sequence>
<evidence type="ECO:0000256" key="1">
    <source>
        <dbReference type="SAM" id="MobiDB-lite"/>
    </source>
</evidence>
<dbReference type="EMBL" id="AMYB01000003">
    <property type="protein sequence ID" value="OAD04649.1"/>
    <property type="molecule type" value="Genomic_DNA"/>
</dbReference>
<dbReference type="InterPro" id="IPR021109">
    <property type="entry name" value="Peptidase_aspartic_dom_sf"/>
</dbReference>
<reference evidence="2 3" key="1">
    <citation type="submission" date="2015-06" db="EMBL/GenBank/DDBJ databases">
        <title>Expansion of signal transduction pathways in fungi by whole-genome duplication.</title>
        <authorList>
            <consortium name="DOE Joint Genome Institute"/>
            <person name="Corrochano L.M."/>
            <person name="Kuo A."/>
            <person name="Marcet-Houben M."/>
            <person name="Polaino S."/>
            <person name="Salamov A."/>
            <person name="Villalobos J.M."/>
            <person name="Alvarez M.I."/>
            <person name="Avalos J."/>
            <person name="Benito E.P."/>
            <person name="Benoit I."/>
            <person name="Burger G."/>
            <person name="Camino L.P."/>
            <person name="Canovas D."/>
            <person name="Cerda-Olmedo E."/>
            <person name="Cheng J.-F."/>
            <person name="Dominguez A."/>
            <person name="Elias M."/>
            <person name="Eslava A.P."/>
            <person name="Glaser F."/>
            <person name="Grimwood J."/>
            <person name="Gutierrez G."/>
            <person name="Heitman J."/>
            <person name="Henrissat B."/>
            <person name="Iturriaga E.A."/>
            <person name="Lang B.F."/>
            <person name="Lavin J.L."/>
            <person name="Lee S."/>
            <person name="Li W."/>
            <person name="Lindquist E."/>
            <person name="Lopez-Garcia S."/>
            <person name="Luque E.M."/>
            <person name="Marcos A.T."/>
            <person name="Martin J."/>
            <person name="Mccluskey K."/>
            <person name="Medina H.R."/>
            <person name="Miralles-Duran A."/>
            <person name="Miyazaki A."/>
            <person name="Munoz-Torres E."/>
            <person name="Oguiza J.A."/>
            <person name="Ohm R."/>
            <person name="Olmedo M."/>
            <person name="Orejas M."/>
            <person name="Ortiz-Castellanos L."/>
            <person name="Pisabarro A.G."/>
            <person name="Rodriguez-Romero J."/>
            <person name="Ruiz-Herrera J."/>
            <person name="Ruiz-Vazquez R."/>
            <person name="Sanz C."/>
            <person name="Schackwitz W."/>
            <person name="Schmutz J."/>
            <person name="Shahriari M."/>
            <person name="Shelest E."/>
            <person name="Silva-Franco F."/>
            <person name="Soanes D."/>
            <person name="Syed K."/>
            <person name="Tagua V.G."/>
            <person name="Talbot N.J."/>
            <person name="Thon M."/>
            <person name="De Vries R.P."/>
            <person name="Wiebenga A."/>
            <person name="Yadav J.S."/>
            <person name="Braun E.L."/>
            <person name="Baker S."/>
            <person name="Garre V."/>
            <person name="Horwitz B."/>
            <person name="Torres-Martinez S."/>
            <person name="Idnurm A."/>
            <person name="Herrera-Estrella A."/>
            <person name="Gabaldon T."/>
            <person name="Grigoriev I.V."/>
        </authorList>
    </citation>
    <scope>NUCLEOTIDE SEQUENCE [LARGE SCALE GENOMIC DNA]</scope>
    <source>
        <strain evidence="2 3">CBS 277.49</strain>
    </source>
</reference>
<dbReference type="AlphaFoldDB" id="A0A162REV9"/>
<dbReference type="VEuPathDB" id="FungiDB:MUCCIDRAFT_108478"/>
<keyword evidence="3" id="KW-1185">Reference proteome</keyword>
<dbReference type="Proteomes" id="UP000077051">
    <property type="component" value="Unassembled WGS sequence"/>
</dbReference>
<organism evidence="2 3">
    <name type="scientific">Mucor lusitanicus CBS 277.49</name>
    <dbReference type="NCBI Taxonomy" id="747725"/>
    <lineage>
        <taxon>Eukaryota</taxon>
        <taxon>Fungi</taxon>
        <taxon>Fungi incertae sedis</taxon>
        <taxon>Mucoromycota</taxon>
        <taxon>Mucoromycotina</taxon>
        <taxon>Mucoromycetes</taxon>
        <taxon>Mucorales</taxon>
        <taxon>Mucorineae</taxon>
        <taxon>Mucoraceae</taxon>
        <taxon>Mucor</taxon>
    </lineage>
</organism>
<evidence type="ECO:0008006" key="4">
    <source>
        <dbReference type="Google" id="ProtNLM"/>
    </source>
</evidence>
<evidence type="ECO:0000313" key="2">
    <source>
        <dbReference type="EMBL" id="OAD04649.1"/>
    </source>
</evidence>
<protein>
    <recommendedName>
        <fullName evidence="4">Retrotransposon gag domain-containing protein</fullName>
    </recommendedName>
</protein>
<gene>
    <name evidence="2" type="ORF">MUCCIDRAFT_108478</name>
</gene>
<accession>A0A162REV9</accession>
<feature type="region of interest" description="Disordered" evidence="1">
    <location>
        <begin position="1"/>
        <end position="28"/>
    </location>
</feature>
<dbReference type="STRING" id="747725.A0A162REV9"/>
<dbReference type="Gene3D" id="2.40.70.10">
    <property type="entry name" value="Acid Proteases"/>
    <property type="match status" value="1"/>
</dbReference>